<reference evidence="2 3" key="1">
    <citation type="submission" date="2016-05" db="EMBL/GenBank/DDBJ databases">
        <title>A degradative enzymes factory behind the ericoid mycorrhizal symbiosis.</title>
        <authorList>
            <consortium name="DOE Joint Genome Institute"/>
            <person name="Martino E."/>
            <person name="Morin E."/>
            <person name="Grelet G."/>
            <person name="Kuo A."/>
            <person name="Kohler A."/>
            <person name="Daghino S."/>
            <person name="Barry K."/>
            <person name="Choi C."/>
            <person name="Cichocki N."/>
            <person name="Clum A."/>
            <person name="Copeland A."/>
            <person name="Hainaut M."/>
            <person name="Haridas S."/>
            <person name="Labutti K."/>
            <person name="Lindquist E."/>
            <person name="Lipzen A."/>
            <person name="Khouja H.-R."/>
            <person name="Murat C."/>
            <person name="Ohm R."/>
            <person name="Olson A."/>
            <person name="Spatafora J."/>
            <person name="Veneault-Fourrey C."/>
            <person name="Henrissat B."/>
            <person name="Grigoriev I."/>
            <person name="Martin F."/>
            <person name="Perotto S."/>
        </authorList>
    </citation>
    <scope>NUCLEOTIDE SEQUENCE [LARGE SCALE GENOMIC DNA]</scope>
    <source>
        <strain evidence="2 3">UAMH 7357</strain>
    </source>
</reference>
<proteinExistence type="predicted"/>
<evidence type="ECO:0000313" key="2">
    <source>
        <dbReference type="EMBL" id="PMD17415.1"/>
    </source>
</evidence>
<dbReference type="AlphaFoldDB" id="A0A2J6PTQ3"/>
<sequence length="239" mass="27016">MTIASGVWKSLGVPGSASWVGRTKCPARAASMNASSCQPPPRVPAKTSYALPSISTNSSLRSSSSVYYSAGSQPLPSSTTSATSTPNNKINFDLPFYPSSKPLPRFAIELETIKDATRHTRHFFHRYVTGLQGSWHEKQIFPEESFAEVPWQRVEERWRKGQGYMEKKGGEGLAARGGRIPEWVKRDDVGERGRQRIGWMCKVHGWGYWVREIRWEDDGEDEDGGEREEENERFQDSEE</sequence>
<feature type="compositionally biased region" description="Basic and acidic residues" evidence="1">
    <location>
        <begin position="230"/>
        <end position="239"/>
    </location>
</feature>
<name>A0A2J6PTQ3_9HELO</name>
<dbReference type="EMBL" id="KZ613500">
    <property type="protein sequence ID" value="PMD17415.1"/>
    <property type="molecule type" value="Genomic_DNA"/>
</dbReference>
<feature type="compositionally biased region" description="Acidic residues" evidence="1">
    <location>
        <begin position="218"/>
        <end position="229"/>
    </location>
</feature>
<gene>
    <name evidence="2" type="ORF">NA56DRAFT_752440</name>
</gene>
<evidence type="ECO:0000313" key="3">
    <source>
        <dbReference type="Proteomes" id="UP000235672"/>
    </source>
</evidence>
<evidence type="ECO:0000256" key="1">
    <source>
        <dbReference type="SAM" id="MobiDB-lite"/>
    </source>
</evidence>
<dbReference type="Proteomes" id="UP000235672">
    <property type="component" value="Unassembled WGS sequence"/>
</dbReference>
<feature type="region of interest" description="Disordered" evidence="1">
    <location>
        <begin position="218"/>
        <end position="239"/>
    </location>
</feature>
<keyword evidence="3" id="KW-1185">Reference proteome</keyword>
<protein>
    <submittedName>
        <fullName evidence="2">Uncharacterized protein</fullName>
    </submittedName>
</protein>
<organism evidence="2 3">
    <name type="scientific">Hyaloscypha hepaticicola</name>
    <dbReference type="NCBI Taxonomy" id="2082293"/>
    <lineage>
        <taxon>Eukaryota</taxon>
        <taxon>Fungi</taxon>
        <taxon>Dikarya</taxon>
        <taxon>Ascomycota</taxon>
        <taxon>Pezizomycotina</taxon>
        <taxon>Leotiomycetes</taxon>
        <taxon>Helotiales</taxon>
        <taxon>Hyaloscyphaceae</taxon>
        <taxon>Hyaloscypha</taxon>
    </lineage>
</organism>
<accession>A0A2J6PTQ3</accession>